<dbReference type="InterPro" id="IPR006630">
    <property type="entry name" value="La_HTH"/>
</dbReference>
<dbReference type="Gene3D" id="1.10.10.10">
    <property type="entry name" value="Winged helix-like DNA-binding domain superfamily/Winged helix DNA-binding domain"/>
    <property type="match status" value="1"/>
</dbReference>
<dbReference type="InterPro" id="IPR035979">
    <property type="entry name" value="RBD_domain_sf"/>
</dbReference>
<evidence type="ECO:0000256" key="1">
    <source>
        <dbReference type="ARBA" id="ARBA00004123"/>
    </source>
</evidence>
<dbReference type="SUPFAM" id="SSF46785">
    <property type="entry name" value="Winged helix' DNA-binding domain"/>
    <property type="match status" value="1"/>
</dbReference>
<evidence type="ECO:0000259" key="7">
    <source>
        <dbReference type="PROSITE" id="PS51938"/>
    </source>
</evidence>
<dbReference type="PROSITE" id="PS50961">
    <property type="entry name" value="HTH_LA"/>
    <property type="match status" value="1"/>
</dbReference>
<evidence type="ECO:0000259" key="6">
    <source>
        <dbReference type="PROSITE" id="PS50961"/>
    </source>
</evidence>
<feature type="domain" description="SUZ-C" evidence="7">
    <location>
        <begin position="432"/>
        <end position="471"/>
    </location>
</feature>
<reference evidence="9" key="1">
    <citation type="journal article" date="2013" name="Genome Biol.">
        <title>Draft genome of the mountain pine beetle, Dendroctonus ponderosae Hopkins, a major forest pest.</title>
        <authorList>
            <person name="Keeling C.I."/>
            <person name="Yuen M.M."/>
            <person name="Liao N.Y."/>
            <person name="Docking T.R."/>
            <person name="Chan S.K."/>
            <person name="Taylor G.A."/>
            <person name="Palmquist D.L."/>
            <person name="Jackman S.D."/>
            <person name="Nguyen A."/>
            <person name="Li M."/>
            <person name="Henderson H."/>
            <person name="Janes J.K."/>
            <person name="Zhao Y."/>
            <person name="Pandoh P."/>
            <person name="Moore R."/>
            <person name="Sperling F.A."/>
            <person name="Huber D.P."/>
            <person name="Birol I."/>
            <person name="Jones S.J."/>
            <person name="Bohlmann J."/>
        </authorList>
    </citation>
    <scope>NUCLEOTIDE SEQUENCE</scope>
</reference>
<dbReference type="InterPro" id="IPR036388">
    <property type="entry name" value="WH-like_DNA-bd_sf"/>
</dbReference>
<name>A0AAR5PUL6_DENPD</name>
<dbReference type="SMART" id="SM00715">
    <property type="entry name" value="LA"/>
    <property type="match status" value="1"/>
</dbReference>
<feature type="region of interest" description="Disordered" evidence="5">
    <location>
        <begin position="1"/>
        <end position="47"/>
    </location>
</feature>
<sequence length="479" mass="53349">MPAPILETMENENTLESIEPQEDQLGDLIPPSKVLDPRDSISSIDSDVSLSYDRKGSLVDTQVLENEDEGAHMADLSDSASDTGSAGGGKDSGCEVTPELTEPPFNIPSDELAEKISQQVEFYFSDANITKDAFLLKHVKRNKEGFVSLKLISSFKRVKHLTKDWRVVAYALKRSTKLEINEAGTKLRRLDPLPKYDETTPSRTVVAVHMPIEKPTIENVAELFKNCGEIALIRILRPGNPIPTDVRQFINKNPSLAGVVCALVEFVASEYARNALQLQTTLGEPLKVYELNNVPHPERKKKVNNKKVSNNNNNIMNNNMYCKGFISESDYISSSCQSGSEAEDIRKFDPRAKMRRGSSAHFASRYIEPAAWLQRRLSASSTEANFLYMPRRLSYSSRDSSDSSLFLPRRMSACSISSGDSFYNRRMSAVSQASDAYPNRSRSNSSAFQNGDNILRMPKGPDGSKGFCRQRPSLPTLVQ</sequence>
<keyword evidence="2 4" id="KW-0694">RNA-binding</keyword>
<dbReference type="Pfam" id="PF05383">
    <property type="entry name" value="La"/>
    <property type="match status" value="1"/>
</dbReference>
<dbReference type="SUPFAM" id="SSF54928">
    <property type="entry name" value="RNA-binding domain, RBD"/>
    <property type="match status" value="1"/>
</dbReference>
<dbReference type="GO" id="GO:0003729">
    <property type="term" value="F:mRNA binding"/>
    <property type="evidence" value="ECO:0007669"/>
    <property type="project" value="TreeGrafter"/>
</dbReference>
<dbReference type="Pfam" id="PF12901">
    <property type="entry name" value="SUZ-C"/>
    <property type="match status" value="1"/>
</dbReference>
<dbReference type="GeneID" id="109540521"/>
<dbReference type="GO" id="GO:0006396">
    <property type="term" value="P:RNA processing"/>
    <property type="evidence" value="ECO:0007669"/>
    <property type="project" value="InterPro"/>
</dbReference>
<dbReference type="AlphaFoldDB" id="A0AAR5PUL6"/>
<dbReference type="PANTHER" id="PTHR22792">
    <property type="entry name" value="LUPUS LA PROTEIN-RELATED"/>
    <property type="match status" value="1"/>
</dbReference>
<feature type="region of interest" description="Disordered" evidence="5">
    <location>
        <begin position="65"/>
        <end position="99"/>
    </location>
</feature>
<dbReference type="PROSITE" id="PS51938">
    <property type="entry name" value="SUZ_C"/>
    <property type="match status" value="1"/>
</dbReference>
<keyword evidence="9" id="KW-1185">Reference proteome</keyword>
<dbReference type="InterPro" id="IPR045180">
    <property type="entry name" value="La_dom_prot"/>
</dbReference>
<organism evidence="8 9">
    <name type="scientific">Dendroctonus ponderosae</name>
    <name type="common">Mountain pine beetle</name>
    <dbReference type="NCBI Taxonomy" id="77166"/>
    <lineage>
        <taxon>Eukaryota</taxon>
        <taxon>Metazoa</taxon>
        <taxon>Ecdysozoa</taxon>
        <taxon>Arthropoda</taxon>
        <taxon>Hexapoda</taxon>
        <taxon>Insecta</taxon>
        <taxon>Pterygota</taxon>
        <taxon>Neoptera</taxon>
        <taxon>Endopterygota</taxon>
        <taxon>Coleoptera</taxon>
        <taxon>Polyphaga</taxon>
        <taxon>Cucujiformia</taxon>
        <taxon>Curculionidae</taxon>
        <taxon>Scolytinae</taxon>
        <taxon>Dendroctonus</taxon>
    </lineage>
</organism>
<dbReference type="EnsemblMetazoa" id="XM_019908947.1">
    <property type="protein sequence ID" value="XP_019764506.1"/>
    <property type="gene ID" value="LOC109540521"/>
</dbReference>
<proteinExistence type="predicted"/>
<dbReference type="RefSeq" id="XP_019764506.1">
    <property type="nucleotide sequence ID" value="XM_019908947.2"/>
</dbReference>
<evidence type="ECO:0000256" key="5">
    <source>
        <dbReference type="SAM" id="MobiDB-lite"/>
    </source>
</evidence>
<dbReference type="CDD" id="cd08033">
    <property type="entry name" value="LARP_6"/>
    <property type="match status" value="1"/>
</dbReference>
<evidence type="ECO:0008006" key="10">
    <source>
        <dbReference type="Google" id="ProtNLM"/>
    </source>
</evidence>
<feature type="domain" description="HTH La-type RNA-binding" evidence="6">
    <location>
        <begin position="106"/>
        <end position="197"/>
    </location>
</feature>
<evidence type="ECO:0000256" key="3">
    <source>
        <dbReference type="ARBA" id="ARBA00023242"/>
    </source>
</evidence>
<reference evidence="8" key="2">
    <citation type="submission" date="2024-08" db="UniProtKB">
        <authorList>
            <consortium name="EnsemblMetazoa"/>
        </authorList>
    </citation>
    <scope>IDENTIFICATION</scope>
</reference>
<feature type="compositionally biased region" description="Polar residues" evidence="5">
    <location>
        <begin position="433"/>
        <end position="452"/>
    </location>
</feature>
<evidence type="ECO:0000256" key="2">
    <source>
        <dbReference type="ARBA" id="ARBA00022884"/>
    </source>
</evidence>
<evidence type="ECO:0000313" key="9">
    <source>
        <dbReference type="Proteomes" id="UP000019118"/>
    </source>
</evidence>
<feature type="compositionally biased region" description="Low complexity" evidence="5">
    <location>
        <begin position="74"/>
        <end position="84"/>
    </location>
</feature>
<dbReference type="GO" id="GO:1990904">
    <property type="term" value="C:ribonucleoprotein complex"/>
    <property type="evidence" value="ECO:0007669"/>
    <property type="project" value="InterPro"/>
</dbReference>
<keyword evidence="3" id="KW-0539">Nucleus</keyword>
<dbReference type="InterPro" id="IPR036390">
    <property type="entry name" value="WH_DNA-bd_sf"/>
</dbReference>
<dbReference type="KEGG" id="dpa:109540521"/>
<accession>A0AAR5PUL6</accession>
<dbReference type="InterPro" id="IPR002344">
    <property type="entry name" value="Lupus_La"/>
</dbReference>
<dbReference type="InterPro" id="IPR024642">
    <property type="entry name" value="SUZ-C"/>
</dbReference>
<dbReference type="CTD" id="36605"/>
<feature type="region of interest" description="Disordered" evidence="5">
    <location>
        <begin position="433"/>
        <end position="479"/>
    </location>
</feature>
<protein>
    <recommendedName>
        <fullName evidence="10">HTH La-type RNA-binding domain-containing protein</fullName>
    </recommendedName>
</protein>
<dbReference type="FunFam" id="1.10.10.10:FF:000158">
    <property type="entry name" value="La ribonucleoprotein domain family member 7"/>
    <property type="match status" value="1"/>
</dbReference>
<dbReference type="GO" id="GO:0005634">
    <property type="term" value="C:nucleus"/>
    <property type="evidence" value="ECO:0007669"/>
    <property type="project" value="UniProtKB-SubCell"/>
</dbReference>
<comment type="subcellular location">
    <subcellularLocation>
        <location evidence="1">Nucleus</location>
    </subcellularLocation>
</comment>
<dbReference type="PRINTS" id="PR00302">
    <property type="entry name" value="LUPUSLA"/>
</dbReference>
<evidence type="ECO:0000313" key="8">
    <source>
        <dbReference type="EnsemblMetazoa" id="XP_019764506.1"/>
    </source>
</evidence>
<evidence type="ECO:0000256" key="4">
    <source>
        <dbReference type="PROSITE-ProRule" id="PRU00332"/>
    </source>
</evidence>
<dbReference type="PANTHER" id="PTHR22792:SF140">
    <property type="entry name" value="ACHILLES, ISOFORM A"/>
    <property type="match status" value="1"/>
</dbReference>
<dbReference type="Proteomes" id="UP000019118">
    <property type="component" value="Unassembled WGS sequence"/>
</dbReference>